<evidence type="ECO:0000259" key="1">
    <source>
        <dbReference type="PROSITE" id="PS51674"/>
    </source>
</evidence>
<dbReference type="PROSITE" id="PS51674">
    <property type="entry name" value="4FE4S_WBL"/>
    <property type="match status" value="1"/>
</dbReference>
<dbReference type="Proteomes" id="UP001501490">
    <property type="component" value="Unassembled WGS sequence"/>
</dbReference>
<comment type="caution">
    <text evidence="2">The sequence shown here is derived from an EMBL/GenBank/DDBJ whole genome shotgun (WGS) entry which is preliminary data.</text>
</comment>
<sequence>MDHDDPDTDDTVAGSAPDPKIIGQLVGCEYRSMVIRQLQVTVEWQQTEWLDLAVCRPTGTATRDDCRGCPVRAPCLTAALVLDDHANWRGGLNPAQRQALWNRLEHTFHQLRDQDFMQLDRLVDGHSYG</sequence>
<accession>A0ABP7A2I4</accession>
<dbReference type="InterPro" id="IPR034768">
    <property type="entry name" value="4FE4S_WBL"/>
</dbReference>
<dbReference type="RefSeq" id="WP_344805438.1">
    <property type="nucleotide sequence ID" value="NZ_BAABAB010000018.1"/>
</dbReference>
<proteinExistence type="predicted"/>
<organism evidence="2 3">
    <name type="scientific">Microlunatus ginsengisoli</name>
    <dbReference type="NCBI Taxonomy" id="363863"/>
    <lineage>
        <taxon>Bacteria</taxon>
        <taxon>Bacillati</taxon>
        <taxon>Actinomycetota</taxon>
        <taxon>Actinomycetes</taxon>
        <taxon>Propionibacteriales</taxon>
        <taxon>Propionibacteriaceae</taxon>
        <taxon>Microlunatus</taxon>
    </lineage>
</organism>
<keyword evidence="3" id="KW-1185">Reference proteome</keyword>
<feature type="domain" description="4Fe-4S Wbl-type" evidence="1">
    <location>
        <begin position="40"/>
        <end position="99"/>
    </location>
</feature>
<dbReference type="Pfam" id="PF02467">
    <property type="entry name" value="Whib"/>
    <property type="match status" value="1"/>
</dbReference>
<protein>
    <recommendedName>
        <fullName evidence="1">4Fe-4S Wbl-type domain-containing protein</fullName>
    </recommendedName>
</protein>
<evidence type="ECO:0000313" key="3">
    <source>
        <dbReference type="Proteomes" id="UP001501490"/>
    </source>
</evidence>
<name>A0ABP7A2I4_9ACTN</name>
<evidence type="ECO:0000313" key="2">
    <source>
        <dbReference type="EMBL" id="GAA3623669.1"/>
    </source>
</evidence>
<reference evidence="3" key="1">
    <citation type="journal article" date="2019" name="Int. J. Syst. Evol. Microbiol.">
        <title>The Global Catalogue of Microorganisms (GCM) 10K type strain sequencing project: providing services to taxonomists for standard genome sequencing and annotation.</title>
        <authorList>
            <consortium name="The Broad Institute Genomics Platform"/>
            <consortium name="The Broad Institute Genome Sequencing Center for Infectious Disease"/>
            <person name="Wu L."/>
            <person name="Ma J."/>
        </authorList>
    </citation>
    <scope>NUCLEOTIDE SEQUENCE [LARGE SCALE GENOMIC DNA]</scope>
    <source>
        <strain evidence="3">JCM 16929</strain>
    </source>
</reference>
<gene>
    <name evidence="2" type="ORF">GCM10022236_27560</name>
</gene>
<dbReference type="EMBL" id="BAABAB010000018">
    <property type="protein sequence ID" value="GAA3623669.1"/>
    <property type="molecule type" value="Genomic_DNA"/>
</dbReference>